<organism evidence="1">
    <name type="scientific">marine sediment metagenome</name>
    <dbReference type="NCBI Taxonomy" id="412755"/>
    <lineage>
        <taxon>unclassified sequences</taxon>
        <taxon>metagenomes</taxon>
        <taxon>ecological metagenomes</taxon>
    </lineage>
</organism>
<protein>
    <submittedName>
        <fullName evidence="1">Uncharacterized protein</fullName>
    </submittedName>
</protein>
<name>A0A0F9QBU0_9ZZZZ</name>
<sequence length="55" mass="6094">MNSWTVLLLLDIARGRCLAKRQATEQEHGVLWLLATEGMDAQMLIDVAKANLVEG</sequence>
<evidence type="ECO:0000313" key="1">
    <source>
        <dbReference type="EMBL" id="KKN34502.1"/>
    </source>
</evidence>
<comment type="caution">
    <text evidence="1">The sequence shown here is derived from an EMBL/GenBank/DDBJ whole genome shotgun (WGS) entry which is preliminary data.</text>
</comment>
<gene>
    <name evidence="1" type="ORF">LCGC14_0792970</name>
</gene>
<dbReference type="AlphaFoldDB" id="A0A0F9QBU0"/>
<reference evidence="1" key="1">
    <citation type="journal article" date="2015" name="Nature">
        <title>Complex archaea that bridge the gap between prokaryotes and eukaryotes.</title>
        <authorList>
            <person name="Spang A."/>
            <person name="Saw J.H."/>
            <person name="Jorgensen S.L."/>
            <person name="Zaremba-Niedzwiedzka K."/>
            <person name="Martijn J."/>
            <person name="Lind A.E."/>
            <person name="van Eijk R."/>
            <person name="Schleper C."/>
            <person name="Guy L."/>
            <person name="Ettema T.J."/>
        </authorList>
    </citation>
    <scope>NUCLEOTIDE SEQUENCE</scope>
</reference>
<accession>A0A0F9QBU0</accession>
<dbReference type="EMBL" id="LAZR01002100">
    <property type="protein sequence ID" value="KKN34502.1"/>
    <property type="molecule type" value="Genomic_DNA"/>
</dbReference>
<proteinExistence type="predicted"/>